<organism evidence="1 2">
    <name type="scientific">Hymenobacter nivis</name>
    <dbReference type="NCBI Taxonomy" id="1850093"/>
    <lineage>
        <taxon>Bacteria</taxon>
        <taxon>Pseudomonadati</taxon>
        <taxon>Bacteroidota</taxon>
        <taxon>Cytophagia</taxon>
        <taxon>Cytophagales</taxon>
        <taxon>Hymenobacteraceae</taxon>
        <taxon>Hymenobacter</taxon>
    </lineage>
</organism>
<dbReference type="InterPro" id="IPR029045">
    <property type="entry name" value="ClpP/crotonase-like_dom_sf"/>
</dbReference>
<keyword evidence="2" id="KW-1185">Reference proteome</keyword>
<evidence type="ECO:0000313" key="1">
    <source>
        <dbReference type="EMBL" id="AWM34148.1"/>
    </source>
</evidence>
<reference evidence="2" key="1">
    <citation type="submission" date="2018-04" db="EMBL/GenBank/DDBJ databases">
        <title>Complete genome of Antarctic heterotrophic bacterium Hymenobacter nivis.</title>
        <authorList>
            <person name="Terashima M."/>
        </authorList>
    </citation>
    <scope>NUCLEOTIDE SEQUENCE [LARGE SCALE GENOMIC DNA]</scope>
    <source>
        <strain evidence="2">NBRC 111535</strain>
    </source>
</reference>
<accession>A0A2Z3GLN4</accession>
<name>A0A2Z3GLN4_9BACT</name>
<dbReference type="KEGG" id="hnv:DDQ68_15965"/>
<dbReference type="OrthoDB" id="9806253at2"/>
<dbReference type="PANTHER" id="PTHR35984">
    <property type="entry name" value="PERIPLASMIC SERINE PROTEASE"/>
    <property type="match status" value="1"/>
</dbReference>
<gene>
    <name evidence="1" type="ORF">DDQ68_15965</name>
</gene>
<dbReference type="PANTHER" id="PTHR35984:SF1">
    <property type="entry name" value="PERIPLASMIC SERINE PROTEASE"/>
    <property type="match status" value="1"/>
</dbReference>
<sequence length="296" mass="33985">MSLPRELFDKTIFDLVTNQLKDLEAKLDSDVLFYYGPIDISYIKLFRDCIEELKSPANQEKMHERLTIVLNTPGGSAEATEKMVEIVRANYSELYFVVPDFAMSAGTLFCMAGDKIYMDYSSSLGPIDPQVLVGNAYVPALGYLDKVDEFIKKSAAGTLTQAEFLMLQQQDIAKLNFYQQAKELTISLMKDWLVQYKFKDWTTHRTDAQKKGQPVTNQEKIDRADSIARDLGDNKRWHSHGRFIGINTIQTVLRLEVEDYSKDVPLRNLIRSYNDMILSYILRHQFPALIHSKLGF</sequence>
<dbReference type="InterPro" id="IPR002825">
    <property type="entry name" value="Pept_S49_ser-pept_pro"/>
</dbReference>
<dbReference type="Pfam" id="PF01972">
    <property type="entry name" value="SDH_protease"/>
    <property type="match status" value="1"/>
</dbReference>
<proteinExistence type="predicted"/>
<dbReference type="EMBL" id="CP029145">
    <property type="protein sequence ID" value="AWM34148.1"/>
    <property type="molecule type" value="Genomic_DNA"/>
</dbReference>
<dbReference type="RefSeq" id="WP_109657194.1">
    <property type="nucleotide sequence ID" value="NZ_CP029145.1"/>
</dbReference>
<dbReference type="SUPFAM" id="SSF52096">
    <property type="entry name" value="ClpP/crotonase"/>
    <property type="match status" value="1"/>
</dbReference>
<dbReference type="GO" id="GO:0016020">
    <property type="term" value="C:membrane"/>
    <property type="evidence" value="ECO:0007669"/>
    <property type="project" value="InterPro"/>
</dbReference>
<dbReference type="Gene3D" id="3.90.226.10">
    <property type="entry name" value="2-enoyl-CoA Hydratase, Chain A, domain 1"/>
    <property type="match status" value="1"/>
</dbReference>
<dbReference type="Proteomes" id="UP000245999">
    <property type="component" value="Chromosome"/>
</dbReference>
<evidence type="ECO:0000313" key="2">
    <source>
        <dbReference type="Proteomes" id="UP000245999"/>
    </source>
</evidence>
<protein>
    <submittedName>
        <fullName evidence="1">Serine dehydrogenasease</fullName>
    </submittedName>
</protein>
<dbReference type="AlphaFoldDB" id="A0A2Z3GLN4"/>